<feature type="transmembrane region" description="Helical" evidence="1">
    <location>
        <begin position="15"/>
        <end position="37"/>
    </location>
</feature>
<dbReference type="InterPro" id="IPR052710">
    <property type="entry name" value="CAAX_protease"/>
</dbReference>
<dbReference type="InterPro" id="IPR003675">
    <property type="entry name" value="Rce1/LyrA-like_dom"/>
</dbReference>
<dbReference type="AlphaFoldDB" id="A0A838CJY7"/>
<dbReference type="GO" id="GO:0008237">
    <property type="term" value="F:metallopeptidase activity"/>
    <property type="evidence" value="ECO:0007669"/>
    <property type="project" value="UniProtKB-KW"/>
</dbReference>
<feature type="transmembrane region" description="Helical" evidence="1">
    <location>
        <begin position="89"/>
        <end position="111"/>
    </location>
</feature>
<evidence type="ECO:0000259" key="2">
    <source>
        <dbReference type="Pfam" id="PF02517"/>
    </source>
</evidence>
<keyword evidence="1" id="KW-0472">Membrane</keyword>
<dbReference type="Pfam" id="PF02517">
    <property type="entry name" value="Rce1-like"/>
    <property type="match status" value="1"/>
</dbReference>
<name>A0A838CJY7_9CORY</name>
<accession>A0A838CJY7</accession>
<reference evidence="3 4" key="1">
    <citation type="submission" date="2020-05" db="EMBL/GenBank/DDBJ databases">
        <title>Descriptions of Corynebacterium xxxx sp. nov., Corynebacterium yyyy sp. nov. and Corynebacterium zzzz sp. nov.</title>
        <authorList>
            <person name="Zhang G."/>
        </authorList>
    </citation>
    <scope>NUCLEOTIDE SEQUENCE [LARGE SCALE GENOMIC DNA]</scope>
    <source>
        <strain evidence="4">zg-915</strain>
    </source>
</reference>
<comment type="caution">
    <text evidence="3">The sequence shown here is derived from an EMBL/GenBank/DDBJ whole genome shotgun (WGS) entry which is preliminary data.</text>
</comment>
<dbReference type="GO" id="GO:0006508">
    <property type="term" value="P:proteolysis"/>
    <property type="evidence" value="ECO:0007669"/>
    <property type="project" value="UniProtKB-KW"/>
</dbReference>
<dbReference type="GO" id="GO:0080120">
    <property type="term" value="P:CAAX-box protein maturation"/>
    <property type="evidence" value="ECO:0007669"/>
    <property type="project" value="UniProtKB-ARBA"/>
</dbReference>
<feature type="transmembrane region" description="Helical" evidence="1">
    <location>
        <begin position="123"/>
        <end position="142"/>
    </location>
</feature>
<keyword evidence="3" id="KW-0645">Protease</keyword>
<dbReference type="EMBL" id="JABFEE010000003">
    <property type="protein sequence ID" value="MBA1835043.1"/>
    <property type="molecule type" value="Genomic_DNA"/>
</dbReference>
<dbReference type="PANTHER" id="PTHR36435">
    <property type="entry name" value="SLR1288 PROTEIN"/>
    <property type="match status" value="1"/>
</dbReference>
<dbReference type="PANTHER" id="PTHR36435:SF1">
    <property type="entry name" value="CAAX AMINO TERMINAL PROTEASE FAMILY PROTEIN"/>
    <property type="match status" value="1"/>
</dbReference>
<evidence type="ECO:0000256" key="1">
    <source>
        <dbReference type="SAM" id="Phobius"/>
    </source>
</evidence>
<keyword evidence="3" id="KW-0482">Metalloprotease</keyword>
<sequence length="224" mass="23847">MPELQHGKAPALRDALIGLACVVVVDALLIGQALVLFRLDDAKSTMAAAFPIMSLVALGVPAVGLLRYLKRRGIPLGFNRLGAKGWHLLWEFPAAVLFAGAATSLVGPLLGLEPTEKSTLNDGTSLGIMLTLATYLLVGPFLEEIVFRRLLMGYLDTVAPALVSVVVSSVIFGIAHIAPTAMIYTGFMGIALALATRWHKSLWAGFLLHFCNNLLMQVAVLSGV</sequence>
<dbReference type="Proteomes" id="UP000581408">
    <property type="component" value="Unassembled WGS sequence"/>
</dbReference>
<feature type="transmembrane region" description="Helical" evidence="1">
    <location>
        <begin position="49"/>
        <end position="69"/>
    </location>
</feature>
<gene>
    <name evidence="3" type="ORF">HMC16_04760</name>
</gene>
<keyword evidence="3" id="KW-0378">Hydrolase</keyword>
<feature type="transmembrane region" description="Helical" evidence="1">
    <location>
        <begin position="154"/>
        <end position="175"/>
    </location>
</feature>
<feature type="domain" description="CAAX prenyl protease 2/Lysostaphin resistance protein A-like" evidence="2">
    <location>
        <begin position="128"/>
        <end position="215"/>
    </location>
</feature>
<keyword evidence="1" id="KW-1133">Transmembrane helix</keyword>
<organism evidence="3 4">
    <name type="scientific">Corynebacterium wankanglinii</name>
    <dbReference type="NCBI Taxonomy" id="2735136"/>
    <lineage>
        <taxon>Bacteria</taxon>
        <taxon>Bacillati</taxon>
        <taxon>Actinomycetota</taxon>
        <taxon>Actinomycetes</taxon>
        <taxon>Mycobacteriales</taxon>
        <taxon>Corynebacteriaceae</taxon>
        <taxon>Corynebacterium</taxon>
    </lineage>
</organism>
<evidence type="ECO:0000313" key="4">
    <source>
        <dbReference type="Proteomes" id="UP000581408"/>
    </source>
</evidence>
<protein>
    <submittedName>
        <fullName evidence="3">CPBP family intramembrane metalloprotease</fullName>
    </submittedName>
</protein>
<keyword evidence="1" id="KW-0812">Transmembrane</keyword>
<evidence type="ECO:0000313" key="3">
    <source>
        <dbReference type="EMBL" id="MBA1835043.1"/>
    </source>
</evidence>
<proteinExistence type="predicted"/>
<dbReference type="GO" id="GO:0004175">
    <property type="term" value="F:endopeptidase activity"/>
    <property type="evidence" value="ECO:0007669"/>
    <property type="project" value="UniProtKB-ARBA"/>
</dbReference>
<dbReference type="RefSeq" id="WP_181194458.1">
    <property type="nucleotide sequence ID" value="NZ_JABFEE010000003.1"/>
</dbReference>